<name>A0A0R1W6K5_9LACO</name>
<dbReference type="AlphaFoldDB" id="A0A0R1W6K5"/>
<dbReference type="Pfam" id="PF05193">
    <property type="entry name" value="Peptidase_M16_C"/>
    <property type="match status" value="1"/>
</dbReference>
<dbReference type="PATRIC" id="fig|1423807.3.peg.40"/>
<dbReference type="EMBL" id="AZGF01000001">
    <property type="protein sequence ID" value="KRM13473.1"/>
    <property type="molecule type" value="Genomic_DNA"/>
</dbReference>
<gene>
    <name evidence="2" type="ORF">FD16_GL000040</name>
</gene>
<dbReference type="Proteomes" id="UP000051820">
    <property type="component" value="Unassembled WGS sequence"/>
</dbReference>
<dbReference type="InterPro" id="IPR050361">
    <property type="entry name" value="MPP/UQCRC_Complex"/>
</dbReference>
<dbReference type="SUPFAM" id="SSF63411">
    <property type="entry name" value="LuxS/MPP-like metallohydrolase"/>
    <property type="match status" value="2"/>
</dbReference>
<dbReference type="NCBIfam" id="NF047422">
    <property type="entry name" value="YfmF_fam"/>
    <property type="match status" value="1"/>
</dbReference>
<dbReference type="Gene3D" id="3.30.830.10">
    <property type="entry name" value="Metalloenzyme, LuxS/M16 peptidase-like"/>
    <property type="match status" value="2"/>
</dbReference>
<proteinExistence type="predicted"/>
<feature type="domain" description="Peptidase M16 C-terminal" evidence="1">
    <location>
        <begin position="178"/>
        <end position="353"/>
    </location>
</feature>
<dbReference type="RefSeq" id="WP_010622794.1">
    <property type="nucleotide sequence ID" value="NZ_AZGF01000001.1"/>
</dbReference>
<organism evidence="2 3">
    <name type="scientific">Paucilactobacillus suebicus DSM 5007 = KCTC 3549</name>
    <dbReference type="NCBI Taxonomy" id="1423807"/>
    <lineage>
        <taxon>Bacteria</taxon>
        <taxon>Bacillati</taxon>
        <taxon>Bacillota</taxon>
        <taxon>Bacilli</taxon>
        <taxon>Lactobacillales</taxon>
        <taxon>Lactobacillaceae</taxon>
        <taxon>Paucilactobacillus</taxon>
    </lineage>
</organism>
<dbReference type="InterPro" id="IPR007863">
    <property type="entry name" value="Peptidase_M16_C"/>
</dbReference>
<reference evidence="2 3" key="1">
    <citation type="journal article" date="2015" name="Genome Announc.">
        <title>Expanding the biotechnology potential of lactobacilli through comparative genomics of 213 strains and associated genera.</title>
        <authorList>
            <person name="Sun Z."/>
            <person name="Harris H.M."/>
            <person name="McCann A."/>
            <person name="Guo C."/>
            <person name="Argimon S."/>
            <person name="Zhang W."/>
            <person name="Yang X."/>
            <person name="Jeffery I.B."/>
            <person name="Cooney J.C."/>
            <person name="Kagawa T.F."/>
            <person name="Liu W."/>
            <person name="Song Y."/>
            <person name="Salvetti E."/>
            <person name="Wrobel A."/>
            <person name="Rasinkangas P."/>
            <person name="Parkhill J."/>
            <person name="Rea M.C."/>
            <person name="O'Sullivan O."/>
            <person name="Ritari J."/>
            <person name="Douillard F.P."/>
            <person name="Paul Ross R."/>
            <person name="Yang R."/>
            <person name="Briner A.E."/>
            <person name="Felis G.E."/>
            <person name="de Vos W.M."/>
            <person name="Barrangou R."/>
            <person name="Klaenhammer T.R."/>
            <person name="Caufield P.W."/>
            <person name="Cui Y."/>
            <person name="Zhang H."/>
            <person name="O'Toole P.W."/>
        </authorList>
    </citation>
    <scope>NUCLEOTIDE SEQUENCE [LARGE SCALE GENOMIC DNA]</scope>
    <source>
        <strain evidence="2 3">DSM 5007</strain>
    </source>
</reference>
<evidence type="ECO:0000313" key="2">
    <source>
        <dbReference type="EMBL" id="KRM13473.1"/>
    </source>
</evidence>
<dbReference type="STRING" id="1423807.FD16_GL000040"/>
<dbReference type="PANTHER" id="PTHR11851">
    <property type="entry name" value="METALLOPROTEASE"/>
    <property type="match status" value="1"/>
</dbReference>
<dbReference type="InterPro" id="IPR011249">
    <property type="entry name" value="Metalloenz_LuxS/M16"/>
</dbReference>
<dbReference type="eggNOG" id="COG0612">
    <property type="taxonomic scope" value="Bacteria"/>
</dbReference>
<protein>
    <submittedName>
        <fullName evidence="2">Peptidase M16 inactive domain-containing protein</fullName>
    </submittedName>
</protein>
<accession>A0A0R1W6K5</accession>
<dbReference type="GO" id="GO:0046872">
    <property type="term" value="F:metal ion binding"/>
    <property type="evidence" value="ECO:0007669"/>
    <property type="project" value="InterPro"/>
</dbReference>
<sequence>MDFRLTDGVELHIIKTSQFKNNQIIVNFGTPQTADNTTARSLLGDLLETSTHKYPTQTALARQLSRLYGADVGTGVARIGTMHTVRLKARFINDQYAFDGLLDRTIDLIHEMLFNPLIDNGSFDEPTFNLQKANLYSAIKSLDDDKQYYAATKLRQLYFDKNSVMQIPSFGRLDDLESLTAEKLVEVYHNMVSHDKINIVVLGDVDENHVIDQFKQFEFAPRHFDNDKLMYRQEPKDEAVNEEETQALNQSKLNLAYELPVCFLDKDHYAAVVMNGILGGSPLSKLFVNVREKESLAYYASSQYHSFSGMLSIQTGIQNVNYDRARTLIKEQIDDIIAGKFSDELMREVKEGLVNQYKTSLDTAGNIVERKLTDSLLHQEPDDVVEKVNQVTSADVVRVASKLKLQAVYYLNGDLKNE</sequence>
<evidence type="ECO:0000259" key="1">
    <source>
        <dbReference type="Pfam" id="PF05193"/>
    </source>
</evidence>
<comment type="caution">
    <text evidence="2">The sequence shown here is derived from an EMBL/GenBank/DDBJ whole genome shotgun (WGS) entry which is preliminary data.</text>
</comment>
<dbReference type="PANTHER" id="PTHR11851:SF186">
    <property type="entry name" value="INACTIVE METALLOPROTEASE YMFF-RELATED"/>
    <property type="match status" value="1"/>
</dbReference>
<dbReference type="OrthoDB" id="9762085at2"/>
<evidence type="ECO:0000313" key="3">
    <source>
        <dbReference type="Proteomes" id="UP000051820"/>
    </source>
</evidence>
<keyword evidence="3" id="KW-1185">Reference proteome</keyword>